<protein>
    <recommendedName>
        <fullName evidence="4">DUF2500 domain-containing protein</fullName>
    </recommendedName>
</protein>
<evidence type="ECO:0008006" key="4">
    <source>
        <dbReference type="Google" id="ProtNLM"/>
    </source>
</evidence>
<dbReference type="Pfam" id="PF10694">
    <property type="entry name" value="DUF2500"/>
    <property type="match status" value="1"/>
</dbReference>
<feature type="transmembrane region" description="Helical" evidence="1">
    <location>
        <begin position="12"/>
        <end position="32"/>
    </location>
</feature>
<dbReference type="EMBL" id="JAVDWA010000001">
    <property type="protein sequence ID" value="MDR7071361.1"/>
    <property type="molecule type" value="Genomic_DNA"/>
</dbReference>
<dbReference type="Proteomes" id="UP001258181">
    <property type="component" value="Unassembled WGS sequence"/>
</dbReference>
<sequence>MDQLGELSFREINMLIGGVIFAIVMAAFLFNVMKGIRRWSFNNSQPLESESAIVKSRRTNVVGGSNDTTRTDYFVTFELVNGDRMEFEVKPEVFGQLVEDDQGKLLYQGTRYLGFERQKNRGTI</sequence>
<accession>A0ABU1TVX5</accession>
<keyword evidence="1" id="KW-1133">Transmembrane helix</keyword>
<dbReference type="RefSeq" id="WP_310255907.1">
    <property type="nucleotide sequence ID" value="NZ_JAVDWA010000001.1"/>
</dbReference>
<evidence type="ECO:0000313" key="2">
    <source>
        <dbReference type="EMBL" id="MDR7071361.1"/>
    </source>
</evidence>
<dbReference type="Gene3D" id="2.40.50.660">
    <property type="match status" value="1"/>
</dbReference>
<reference evidence="2 3" key="1">
    <citation type="submission" date="2023-07" db="EMBL/GenBank/DDBJ databases">
        <title>Sorghum-associated microbial communities from plants grown in Nebraska, USA.</title>
        <authorList>
            <person name="Schachtman D."/>
        </authorList>
    </citation>
    <scope>NUCLEOTIDE SEQUENCE [LARGE SCALE GENOMIC DNA]</scope>
    <source>
        <strain evidence="2 3">BE211</strain>
    </source>
</reference>
<organism evidence="2 3">
    <name type="scientific">Fictibacillus barbaricus</name>
    <dbReference type="NCBI Taxonomy" id="182136"/>
    <lineage>
        <taxon>Bacteria</taxon>
        <taxon>Bacillati</taxon>
        <taxon>Bacillota</taxon>
        <taxon>Bacilli</taxon>
        <taxon>Bacillales</taxon>
        <taxon>Fictibacillaceae</taxon>
        <taxon>Fictibacillus</taxon>
    </lineage>
</organism>
<evidence type="ECO:0000313" key="3">
    <source>
        <dbReference type="Proteomes" id="UP001258181"/>
    </source>
</evidence>
<keyword evidence="1" id="KW-0812">Transmembrane</keyword>
<keyword evidence="3" id="KW-1185">Reference proteome</keyword>
<evidence type="ECO:0000256" key="1">
    <source>
        <dbReference type="SAM" id="Phobius"/>
    </source>
</evidence>
<gene>
    <name evidence="2" type="ORF">J2X07_000336</name>
</gene>
<comment type="caution">
    <text evidence="2">The sequence shown here is derived from an EMBL/GenBank/DDBJ whole genome shotgun (WGS) entry which is preliminary data.</text>
</comment>
<dbReference type="InterPro" id="IPR019635">
    <property type="entry name" value="DUF2500"/>
</dbReference>
<name>A0ABU1TVX5_9BACL</name>
<proteinExistence type="predicted"/>
<keyword evidence="1" id="KW-0472">Membrane</keyword>